<protein>
    <submittedName>
        <fullName evidence="4">Putative nuclease HARBI1</fullName>
    </submittedName>
</protein>
<evidence type="ECO:0000256" key="1">
    <source>
        <dbReference type="ARBA" id="ARBA00001968"/>
    </source>
</evidence>
<comment type="cofactor">
    <cofactor evidence="1">
        <name>a divalent metal cation</name>
        <dbReference type="ChEBI" id="CHEBI:60240"/>
    </cofactor>
</comment>
<evidence type="ECO:0000313" key="4">
    <source>
        <dbReference type="EMBL" id="KAF0701501.1"/>
    </source>
</evidence>
<name>A0A6G0VM60_APHCR</name>
<feature type="domain" description="DDE Tnp4" evidence="3">
    <location>
        <begin position="140"/>
        <end position="238"/>
    </location>
</feature>
<sequence length="286" mass="33234">MDLFEIIDNDDQEIVNFLNYQRRVYTIRPRVDHMNIWDDEDFRARFKISKDVVIQVLGFINDQISSRSDRNHALTSIEKLLLALRFYATGNFLITAGDFMGVSKTTASLIVRDISTAIAKLRPIFIKMPIESEIFTMQKRGPNAEYYRTRKGYFSLNVQTVSCPDLKIMDVVARWPGSCHDYTILKKSRFFNRLNCGEWRNSLIVADSGYANSPRIVTPFINPKIKELYNESIIYTRNPVERSYDSERSEECIDFTMIITSRNNAPISNYGGGFRCKSEYSWCIIK</sequence>
<dbReference type="Pfam" id="PF13359">
    <property type="entry name" value="DDE_Tnp_4"/>
    <property type="match status" value="1"/>
</dbReference>
<evidence type="ECO:0000259" key="3">
    <source>
        <dbReference type="Pfam" id="PF13359"/>
    </source>
</evidence>
<dbReference type="OrthoDB" id="6584660at2759"/>
<gene>
    <name evidence="4" type="ORF">FWK35_00033805</name>
</gene>
<dbReference type="Proteomes" id="UP000478052">
    <property type="component" value="Unassembled WGS sequence"/>
</dbReference>
<dbReference type="GO" id="GO:0046872">
    <property type="term" value="F:metal ion binding"/>
    <property type="evidence" value="ECO:0007669"/>
    <property type="project" value="UniProtKB-KW"/>
</dbReference>
<accession>A0A6G0VM60</accession>
<reference evidence="4 5" key="1">
    <citation type="submission" date="2019-08" db="EMBL/GenBank/DDBJ databases">
        <title>Whole genome of Aphis craccivora.</title>
        <authorList>
            <person name="Voronova N.V."/>
            <person name="Shulinski R.S."/>
            <person name="Bandarenka Y.V."/>
            <person name="Zhorov D.G."/>
            <person name="Warner D."/>
        </authorList>
    </citation>
    <scope>NUCLEOTIDE SEQUENCE [LARGE SCALE GENOMIC DNA]</scope>
    <source>
        <strain evidence="4">180601</strain>
        <tissue evidence="4">Whole Body</tissue>
    </source>
</reference>
<evidence type="ECO:0000313" key="5">
    <source>
        <dbReference type="Proteomes" id="UP000478052"/>
    </source>
</evidence>
<keyword evidence="5" id="KW-1185">Reference proteome</keyword>
<proteinExistence type="predicted"/>
<dbReference type="AlphaFoldDB" id="A0A6G0VM60"/>
<organism evidence="4 5">
    <name type="scientific">Aphis craccivora</name>
    <name type="common">Cowpea aphid</name>
    <dbReference type="NCBI Taxonomy" id="307492"/>
    <lineage>
        <taxon>Eukaryota</taxon>
        <taxon>Metazoa</taxon>
        <taxon>Ecdysozoa</taxon>
        <taxon>Arthropoda</taxon>
        <taxon>Hexapoda</taxon>
        <taxon>Insecta</taxon>
        <taxon>Pterygota</taxon>
        <taxon>Neoptera</taxon>
        <taxon>Paraneoptera</taxon>
        <taxon>Hemiptera</taxon>
        <taxon>Sternorrhyncha</taxon>
        <taxon>Aphidomorpha</taxon>
        <taxon>Aphidoidea</taxon>
        <taxon>Aphididae</taxon>
        <taxon>Aphidini</taxon>
        <taxon>Aphis</taxon>
        <taxon>Aphis</taxon>
    </lineage>
</organism>
<dbReference type="EMBL" id="VUJU01014708">
    <property type="protein sequence ID" value="KAF0701501.1"/>
    <property type="molecule type" value="Genomic_DNA"/>
</dbReference>
<feature type="non-terminal residue" evidence="4">
    <location>
        <position position="286"/>
    </location>
</feature>
<evidence type="ECO:0000256" key="2">
    <source>
        <dbReference type="ARBA" id="ARBA00022723"/>
    </source>
</evidence>
<comment type="caution">
    <text evidence="4">The sequence shown here is derived from an EMBL/GenBank/DDBJ whole genome shotgun (WGS) entry which is preliminary data.</text>
</comment>
<dbReference type="InterPro" id="IPR027806">
    <property type="entry name" value="HARBI1_dom"/>
</dbReference>
<keyword evidence="2" id="KW-0479">Metal-binding</keyword>